<gene>
    <name evidence="2" type="ORF">FY528_01160</name>
</gene>
<feature type="signal peptide" evidence="1">
    <location>
        <begin position="1"/>
        <end position="23"/>
    </location>
</feature>
<evidence type="ECO:0000313" key="2">
    <source>
        <dbReference type="EMBL" id="TYZ14367.1"/>
    </source>
</evidence>
<comment type="caution">
    <text evidence="2">The sequence shown here is derived from an EMBL/GenBank/DDBJ whole genome shotgun (WGS) entry which is preliminary data.</text>
</comment>
<organism evidence="2 3">
    <name type="scientific">Hymenobacter lutimineralis</name>
    <dbReference type="NCBI Taxonomy" id="2606448"/>
    <lineage>
        <taxon>Bacteria</taxon>
        <taxon>Pseudomonadati</taxon>
        <taxon>Bacteroidota</taxon>
        <taxon>Cytophagia</taxon>
        <taxon>Cytophagales</taxon>
        <taxon>Hymenobacteraceae</taxon>
        <taxon>Hymenobacter</taxon>
    </lineage>
</organism>
<evidence type="ECO:0000313" key="3">
    <source>
        <dbReference type="Proteomes" id="UP000322791"/>
    </source>
</evidence>
<dbReference type="Proteomes" id="UP000322791">
    <property type="component" value="Unassembled WGS sequence"/>
</dbReference>
<evidence type="ECO:0000256" key="1">
    <source>
        <dbReference type="SAM" id="SignalP"/>
    </source>
</evidence>
<proteinExistence type="predicted"/>
<dbReference type="AlphaFoldDB" id="A0A5D6VGG5"/>
<keyword evidence="1" id="KW-0732">Signal</keyword>
<dbReference type="RefSeq" id="WP_149069151.1">
    <property type="nucleotide sequence ID" value="NZ_VTHL01000001.1"/>
</dbReference>
<accession>A0A5D6VGG5</accession>
<feature type="chain" id="PRO_5023044854" evidence="1">
    <location>
        <begin position="24"/>
        <end position="576"/>
    </location>
</feature>
<dbReference type="EMBL" id="VTHL01000001">
    <property type="protein sequence ID" value="TYZ14367.1"/>
    <property type="molecule type" value="Genomic_DNA"/>
</dbReference>
<reference evidence="2 3" key="1">
    <citation type="submission" date="2019-08" db="EMBL/GenBank/DDBJ databases">
        <authorList>
            <person name="Seo M.-J."/>
        </authorList>
    </citation>
    <scope>NUCLEOTIDE SEQUENCE [LARGE SCALE GENOMIC DNA]</scope>
    <source>
        <strain evidence="2 3">KIGAM108</strain>
    </source>
</reference>
<sequence>MNYPRLTAALACCWALLATPVFGQWSADIDQNMLVRDVIDRTEANPRVAAIAAGGTYIAWWEADANRKFWLHLQRLNAQGRPQWGKEGVTISPAPAGNFTTNYDLQTDAAGNALLVYPAAAVHTSTSHLLVQKINPAGDLLWGPAGASLFDTAPATGGTNPHLAITPAQEVVVAWMTYVPTADPTGSYICLQKLSTDGKPQWAEPTRLKAPSLGNLLPSHLLAAGPDEGVLITYRRFVKGPNSYLIYMQRIAANGALEWAAPTQITTAGDGILGGRPLAVSDGDGGAFVAVQAAGGPDKLRLGVYVQHVTKTGARWNTTGVAAAPGVASTLQTQFAKIQYNATQQAVWVAYEVFDPYAPSQALALQKLQAADGTRLLGEAGFTLIPQQTVKPNLLGFNDTGHDLVLALHMQRFVGEAGAMAALRLTYEGQARWADSPRLLTTDATIKSSAVTTLLADESLAMVWEDYRQGMGVYAQNILADGTLGNTVTAATALAARGRLELFPNPAAAPALHWPQAGRQPVVIRVVDAVGRTMKQETLSATATSWVLWAPELPAGTYIVHATIAGQPHTVRWLKN</sequence>
<name>A0A5D6VGG5_9BACT</name>
<keyword evidence="3" id="KW-1185">Reference proteome</keyword>
<protein>
    <submittedName>
        <fullName evidence="2">T9SS type A sorting domain-containing protein</fullName>
    </submittedName>
</protein>